<keyword evidence="2" id="KW-1185">Reference proteome</keyword>
<dbReference type="EMBL" id="BDDD01005722">
    <property type="protein sequence ID" value="GAV89746.1"/>
    <property type="molecule type" value="Genomic_DNA"/>
</dbReference>
<evidence type="ECO:0000313" key="2">
    <source>
        <dbReference type="Proteomes" id="UP000187406"/>
    </source>
</evidence>
<reference evidence="2" key="1">
    <citation type="submission" date="2016-04" db="EMBL/GenBank/DDBJ databases">
        <title>Cephalotus genome sequencing.</title>
        <authorList>
            <person name="Fukushima K."/>
            <person name="Hasebe M."/>
            <person name="Fang X."/>
        </authorList>
    </citation>
    <scope>NUCLEOTIDE SEQUENCE [LARGE SCALE GENOMIC DNA]</scope>
    <source>
        <strain evidence="2">cv. St1</strain>
    </source>
</reference>
<gene>
    <name evidence="1" type="ORF">CFOL_v3_33159</name>
</gene>
<name>A0A1Q3DB50_CEPFO</name>
<evidence type="ECO:0000313" key="1">
    <source>
        <dbReference type="EMBL" id="GAV89746.1"/>
    </source>
</evidence>
<comment type="caution">
    <text evidence="1">The sequence shown here is derived from an EMBL/GenBank/DDBJ whole genome shotgun (WGS) entry which is preliminary data.</text>
</comment>
<proteinExistence type="predicted"/>
<organism evidence="1 2">
    <name type="scientific">Cephalotus follicularis</name>
    <name type="common">Albany pitcher plant</name>
    <dbReference type="NCBI Taxonomy" id="3775"/>
    <lineage>
        <taxon>Eukaryota</taxon>
        <taxon>Viridiplantae</taxon>
        <taxon>Streptophyta</taxon>
        <taxon>Embryophyta</taxon>
        <taxon>Tracheophyta</taxon>
        <taxon>Spermatophyta</taxon>
        <taxon>Magnoliopsida</taxon>
        <taxon>eudicotyledons</taxon>
        <taxon>Gunneridae</taxon>
        <taxon>Pentapetalae</taxon>
        <taxon>rosids</taxon>
        <taxon>fabids</taxon>
        <taxon>Oxalidales</taxon>
        <taxon>Cephalotaceae</taxon>
        <taxon>Cephalotus</taxon>
    </lineage>
</organism>
<dbReference type="AlphaFoldDB" id="A0A1Q3DB50"/>
<dbReference type="Proteomes" id="UP000187406">
    <property type="component" value="Unassembled WGS sequence"/>
</dbReference>
<protein>
    <submittedName>
        <fullName evidence="1">Uncharacterized protein</fullName>
    </submittedName>
</protein>
<sequence>MDKKQAFDSWVAMILGCYSIQPGNLMRAIFMAKLHEQKVNDESKHARSLVFMDSANSWKQYNHKIPSPSNAPGILKTPMVNSSRLENSVGATSVPMRRMTTTELKARRDKGLCYNCDEKFHPGHKCKAKVFLLLTESGEDSEVHYEDSEREASDDEG</sequence>
<dbReference type="InParanoid" id="A0A1Q3DB50"/>
<dbReference type="OrthoDB" id="1938922at2759"/>
<accession>A0A1Q3DB50</accession>